<dbReference type="AlphaFoldDB" id="A0A2M8J2K7"/>
<reference evidence="3 4" key="1">
    <citation type="journal article" date="2018" name="Int. J. Syst. Evol. Microbiol.">
        <title>Pseudooceanicola lipolyticus sp. nov., a marine alphaproteobacterium, reclassification of Oceanicola flagellatus as Pseudooceanicola flagellatus comb. nov. and emended description of the genus Pseudooceanicola.</title>
        <authorList>
            <person name="Huang M.-M."/>
            <person name="Guo L.-L."/>
            <person name="Wu Y.-H."/>
            <person name="Lai Q.-L."/>
            <person name="Shao Z.-Z."/>
            <person name="Wang C.-S."/>
            <person name="Wu M."/>
            <person name="Xu X.-W."/>
        </authorList>
    </citation>
    <scope>NUCLEOTIDE SEQUENCE [LARGE SCALE GENOMIC DNA]</scope>
    <source>
        <strain evidence="3 4">157</strain>
    </source>
</reference>
<feature type="domain" description="Activator of Hsp90 ATPase homologue 1/2-like C-terminal" evidence="2">
    <location>
        <begin position="15"/>
        <end position="149"/>
    </location>
</feature>
<evidence type="ECO:0000259" key="2">
    <source>
        <dbReference type="Pfam" id="PF08327"/>
    </source>
</evidence>
<evidence type="ECO:0000313" key="3">
    <source>
        <dbReference type="EMBL" id="PJE37006.1"/>
    </source>
</evidence>
<dbReference type="Gene3D" id="3.30.530.20">
    <property type="match status" value="1"/>
</dbReference>
<dbReference type="InterPro" id="IPR013538">
    <property type="entry name" value="ASHA1/2-like_C"/>
</dbReference>
<dbReference type="EMBL" id="PGTB01000024">
    <property type="protein sequence ID" value="PJE37006.1"/>
    <property type="molecule type" value="Genomic_DNA"/>
</dbReference>
<comment type="caution">
    <text evidence="3">The sequence shown here is derived from an EMBL/GenBank/DDBJ whole genome shotgun (WGS) entry which is preliminary data.</text>
</comment>
<dbReference type="Proteomes" id="UP000231553">
    <property type="component" value="Unassembled WGS sequence"/>
</dbReference>
<dbReference type="OrthoDB" id="9805228at2"/>
<gene>
    <name evidence="3" type="ORF">CVM52_09045</name>
</gene>
<name>A0A2M8J2K7_9RHOB</name>
<comment type="similarity">
    <text evidence="1">Belongs to the AHA1 family.</text>
</comment>
<protein>
    <submittedName>
        <fullName evidence="3">SRPBCC domain-containing protein</fullName>
    </submittedName>
</protein>
<evidence type="ECO:0000313" key="4">
    <source>
        <dbReference type="Proteomes" id="UP000231553"/>
    </source>
</evidence>
<accession>A0A2M8J2K7</accession>
<dbReference type="SUPFAM" id="SSF55961">
    <property type="entry name" value="Bet v1-like"/>
    <property type="match status" value="1"/>
</dbReference>
<organism evidence="3 4">
    <name type="scientific">Pseudooceanicola lipolyticus</name>
    <dbReference type="NCBI Taxonomy" id="2029104"/>
    <lineage>
        <taxon>Bacteria</taxon>
        <taxon>Pseudomonadati</taxon>
        <taxon>Pseudomonadota</taxon>
        <taxon>Alphaproteobacteria</taxon>
        <taxon>Rhodobacterales</taxon>
        <taxon>Paracoccaceae</taxon>
        <taxon>Pseudooceanicola</taxon>
    </lineage>
</organism>
<dbReference type="CDD" id="cd07814">
    <property type="entry name" value="SRPBCC_CalC_Aha1-like"/>
    <property type="match status" value="1"/>
</dbReference>
<dbReference type="Pfam" id="PF08327">
    <property type="entry name" value="AHSA1"/>
    <property type="match status" value="1"/>
</dbReference>
<evidence type="ECO:0000256" key="1">
    <source>
        <dbReference type="ARBA" id="ARBA00006817"/>
    </source>
</evidence>
<sequence>MKDLQDLEITRDYNVSLDRLWSAVTRPEQIAQWLGPEGTRLERCDVDFSQLGPYTCVMIGLDSGNRFEVSGQVTHVQPPEDGSGSVGFTWAWHDDQDQRGHESHVTFSVQPTDTGARLILTHRGLASEEQSLSHESGWLSTLSKLDKLLT</sequence>
<proteinExistence type="inferred from homology"/>
<dbReference type="InterPro" id="IPR023393">
    <property type="entry name" value="START-like_dom_sf"/>
</dbReference>
<keyword evidence="4" id="KW-1185">Reference proteome</keyword>
<dbReference type="RefSeq" id="WP_100162185.1">
    <property type="nucleotide sequence ID" value="NZ_PGTB01000024.1"/>
</dbReference>